<name>A0A1A6C7F0_9GAMM</name>
<dbReference type="SMART" id="SM00091">
    <property type="entry name" value="PAS"/>
    <property type="match status" value="1"/>
</dbReference>
<dbReference type="NCBIfam" id="TIGR00254">
    <property type="entry name" value="GGDEF"/>
    <property type="match status" value="1"/>
</dbReference>
<dbReference type="CDD" id="cd01949">
    <property type="entry name" value="GGDEF"/>
    <property type="match status" value="1"/>
</dbReference>
<keyword evidence="11" id="KW-1185">Reference proteome</keyword>
<evidence type="ECO:0000256" key="1">
    <source>
        <dbReference type="ARBA" id="ARBA00001946"/>
    </source>
</evidence>
<evidence type="ECO:0000256" key="3">
    <source>
        <dbReference type="ARBA" id="ARBA00022636"/>
    </source>
</evidence>
<dbReference type="InterPro" id="IPR035965">
    <property type="entry name" value="PAS-like_dom_sf"/>
</dbReference>
<dbReference type="Pfam" id="PF00072">
    <property type="entry name" value="Response_reg"/>
    <property type="match status" value="1"/>
</dbReference>
<comment type="caution">
    <text evidence="10">The sequence shown here is derived from an EMBL/GenBank/DDBJ whole genome shotgun (WGS) entry which is preliminary data.</text>
</comment>
<dbReference type="PROSITE" id="PS50112">
    <property type="entry name" value="PAS"/>
    <property type="match status" value="1"/>
</dbReference>
<dbReference type="EC" id="3.1.4.52" evidence="2"/>
<dbReference type="InterPro" id="IPR001789">
    <property type="entry name" value="Sig_transdc_resp-reg_receiver"/>
</dbReference>
<organism evidence="10 11">
    <name type="scientific">Acidihalobacter prosperus</name>
    <dbReference type="NCBI Taxonomy" id="160660"/>
    <lineage>
        <taxon>Bacteria</taxon>
        <taxon>Pseudomonadati</taxon>
        <taxon>Pseudomonadota</taxon>
        <taxon>Gammaproteobacteria</taxon>
        <taxon>Chromatiales</taxon>
        <taxon>Ectothiorhodospiraceae</taxon>
        <taxon>Acidihalobacter</taxon>
    </lineage>
</organism>
<dbReference type="Gene3D" id="3.20.20.450">
    <property type="entry name" value="EAL domain"/>
    <property type="match status" value="1"/>
</dbReference>
<gene>
    <name evidence="10" type="ORF">Thpro_020203</name>
</gene>
<dbReference type="GO" id="GO:0006355">
    <property type="term" value="P:regulation of DNA-templated transcription"/>
    <property type="evidence" value="ECO:0007669"/>
    <property type="project" value="InterPro"/>
</dbReference>
<evidence type="ECO:0000313" key="11">
    <source>
        <dbReference type="Proteomes" id="UP000029273"/>
    </source>
</evidence>
<dbReference type="CDD" id="cd00130">
    <property type="entry name" value="PAS"/>
    <property type="match status" value="1"/>
</dbReference>
<evidence type="ECO:0000259" key="6">
    <source>
        <dbReference type="PROSITE" id="PS50110"/>
    </source>
</evidence>
<evidence type="ECO:0000256" key="4">
    <source>
        <dbReference type="ARBA" id="ARBA00051114"/>
    </source>
</evidence>
<dbReference type="GO" id="GO:0071111">
    <property type="term" value="F:cyclic-guanylate-specific phosphodiesterase activity"/>
    <property type="evidence" value="ECO:0007669"/>
    <property type="project" value="UniProtKB-EC"/>
</dbReference>
<evidence type="ECO:0000259" key="7">
    <source>
        <dbReference type="PROSITE" id="PS50112"/>
    </source>
</evidence>
<dbReference type="PROSITE" id="PS50887">
    <property type="entry name" value="GGDEF"/>
    <property type="match status" value="1"/>
</dbReference>
<dbReference type="AlphaFoldDB" id="A0A1A6C7F0"/>
<dbReference type="STRING" id="160660.BJI67_09080"/>
<dbReference type="GO" id="GO:0071732">
    <property type="term" value="P:cellular response to nitric oxide"/>
    <property type="evidence" value="ECO:0007669"/>
    <property type="project" value="UniProtKB-ARBA"/>
</dbReference>
<feature type="modified residue" description="4-aspartylphosphate" evidence="5">
    <location>
        <position position="80"/>
    </location>
</feature>
<feature type="domain" description="EAL" evidence="8">
    <location>
        <begin position="481"/>
        <end position="735"/>
    </location>
</feature>
<dbReference type="InterPro" id="IPR052155">
    <property type="entry name" value="Biofilm_reg_signaling"/>
</dbReference>
<protein>
    <recommendedName>
        <fullName evidence="2">cyclic-guanylate-specific phosphodiesterase</fullName>
        <ecNumber evidence="2">3.1.4.52</ecNumber>
    </recommendedName>
</protein>
<dbReference type="FunFam" id="3.30.70.270:FF:000001">
    <property type="entry name" value="Diguanylate cyclase domain protein"/>
    <property type="match status" value="1"/>
</dbReference>
<dbReference type="GO" id="GO:0000160">
    <property type="term" value="P:phosphorelay signal transduction system"/>
    <property type="evidence" value="ECO:0007669"/>
    <property type="project" value="InterPro"/>
</dbReference>
<dbReference type="Pfam" id="PF00990">
    <property type="entry name" value="GGDEF"/>
    <property type="match status" value="1"/>
</dbReference>
<dbReference type="NCBIfam" id="TIGR00229">
    <property type="entry name" value="sensory_box"/>
    <property type="match status" value="1"/>
</dbReference>
<dbReference type="PANTHER" id="PTHR44757:SF2">
    <property type="entry name" value="BIOFILM ARCHITECTURE MAINTENANCE PROTEIN MBAA"/>
    <property type="match status" value="1"/>
</dbReference>
<dbReference type="InterPro" id="IPR035919">
    <property type="entry name" value="EAL_sf"/>
</dbReference>
<feature type="domain" description="GGDEF" evidence="9">
    <location>
        <begin position="339"/>
        <end position="472"/>
    </location>
</feature>
<proteinExistence type="predicted"/>
<dbReference type="InterPro" id="IPR000160">
    <property type="entry name" value="GGDEF_dom"/>
</dbReference>
<comment type="catalytic activity">
    <reaction evidence="4">
        <text>3',3'-c-di-GMP + H2O = 5'-phosphoguanylyl(3'-&gt;5')guanosine + H(+)</text>
        <dbReference type="Rhea" id="RHEA:24902"/>
        <dbReference type="ChEBI" id="CHEBI:15377"/>
        <dbReference type="ChEBI" id="CHEBI:15378"/>
        <dbReference type="ChEBI" id="CHEBI:58754"/>
        <dbReference type="ChEBI" id="CHEBI:58805"/>
        <dbReference type="EC" id="3.1.4.52"/>
    </reaction>
    <physiologicalReaction direction="left-to-right" evidence="4">
        <dbReference type="Rhea" id="RHEA:24903"/>
    </physiologicalReaction>
</comment>
<dbReference type="Gene3D" id="3.40.50.2300">
    <property type="match status" value="1"/>
</dbReference>
<dbReference type="SUPFAM" id="SSF55073">
    <property type="entry name" value="Nucleotide cyclase"/>
    <property type="match status" value="1"/>
</dbReference>
<sequence length="748" mass="84446">MRAWRIYCSRDSFTLAGHYNNTRPMPQHTAKILAVDDEPRLLDSLQQLLALHGYAITTANDGRAAIEQLRTDSFDIALIDLKMPDVNGQRIMRYVAENNIRTDIIVISGEASFETAVEAIRLGAHDFLLKPYAPEQLIKRIENTIERRKLKSDAVDIQERLKNSEKLHRFLVNTSPDIIYVLNEEGHFTFVNQRVHQLLGFTREELIGKHYTTLVHEDDLELAQYAFNERRTGTRATHNLELRLRTKDREGHSHKSFATSVMCVELNATGLYANTSGAHDNARRHLGTYGVARDISSRKQAEAIIRYQAYHDLLTGLPNRTLFKDRLNMVIAQARRVGQMVAVMFIDLDRFKIVNDTLGHVIGDQLLRAVGRRIQTCLREGDTLARLGGDEFVVLLPQLTHRESAATVGRKIIESLTPPFLIDQHELFVGASIGISLFPSDGNSDEELIKNADIAMYSVKNDTRGGYSFYTARMESTFSQHLDLEMGLRRALTNHEFAIHYQPQFDAQGQTVCGVEALLRWQHPERGLLYPGDFIPLAEEVGLIGHMTEWVIDTTVRQMKAWVDAGIAPPRMAINLSALDLKRSSLVGEITQALERHQLPGERIELEITENLIVQDINIATQRLTELARHGISIAIDDFGTGYSSLSYLHQLPIHTLKIDRSFVQDIVPERTGRSVIDAIIAMGHSLELTIVAEGVETELQKDWLAQKRCHGMQGYLFSRPLPTEAVTHLLEAAISRNVDVTVQAESR</sequence>
<dbReference type="InterPro" id="IPR000014">
    <property type="entry name" value="PAS"/>
</dbReference>
<dbReference type="SUPFAM" id="SSF55785">
    <property type="entry name" value="PYP-like sensor domain (PAS domain)"/>
    <property type="match status" value="1"/>
</dbReference>
<dbReference type="InterPro" id="IPR011006">
    <property type="entry name" value="CheY-like_superfamily"/>
</dbReference>
<dbReference type="Gene3D" id="3.30.70.270">
    <property type="match status" value="1"/>
</dbReference>
<reference evidence="10 11" key="1">
    <citation type="journal article" date="2014" name="Genome Announc.">
        <title>Draft Genome Sequence of the Iron-Oxidizing, Acidophilic, and Halotolerant 'Thiobacillus prosperus' Type Strain DSM 5130.</title>
        <authorList>
            <person name="Ossandon F.J."/>
            <person name="Cardenas J.P."/>
            <person name="Corbett M."/>
            <person name="Quatrini R."/>
            <person name="Holmes D.S."/>
            <person name="Watkin E."/>
        </authorList>
    </citation>
    <scope>NUCLEOTIDE SEQUENCE [LARGE SCALE GENOMIC DNA]</scope>
    <source>
        <strain evidence="10 11">DSM 5130</strain>
    </source>
</reference>
<dbReference type="PANTHER" id="PTHR44757">
    <property type="entry name" value="DIGUANYLATE CYCLASE DGCP"/>
    <property type="match status" value="1"/>
</dbReference>
<dbReference type="SMART" id="SM00448">
    <property type="entry name" value="REC"/>
    <property type="match status" value="1"/>
</dbReference>
<evidence type="ECO:0000256" key="2">
    <source>
        <dbReference type="ARBA" id="ARBA00012282"/>
    </source>
</evidence>
<evidence type="ECO:0000259" key="8">
    <source>
        <dbReference type="PROSITE" id="PS50883"/>
    </source>
</evidence>
<dbReference type="PROSITE" id="PS50110">
    <property type="entry name" value="RESPONSE_REGULATORY"/>
    <property type="match status" value="1"/>
</dbReference>
<dbReference type="Proteomes" id="UP000029273">
    <property type="component" value="Unassembled WGS sequence"/>
</dbReference>
<dbReference type="Pfam" id="PF00989">
    <property type="entry name" value="PAS"/>
    <property type="match status" value="1"/>
</dbReference>
<dbReference type="PROSITE" id="PS50883">
    <property type="entry name" value="EAL"/>
    <property type="match status" value="1"/>
</dbReference>
<dbReference type="InterPro" id="IPR001633">
    <property type="entry name" value="EAL_dom"/>
</dbReference>
<dbReference type="SMART" id="SM00267">
    <property type="entry name" value="GGDEF"/>
    <property type="match status" value="1"/>
</dbReference>
<dbReference type="InterPro" id="IPR043128">
    <property type="entry name" value="Rev_trsase/Diguanyl_cyclase"/>
</dbReference>
<dbReference type="EMBL" id="JQSG02000001">
    <property type="protein sequence ID" value="OBS10487.1"/>
    <property type="molecule type" value="Genomic_DNA"/>
</dbReference>
<keyword evidence="3" id="KW-0973">c-di-GMP</keyword>
<dbReference type="Gene3D" id="3.30.450.20">
    <property type="entry name" value="PAS domain"/>
    <property type="match status" value="1"/>
</dbReference>
<evidence type="ECO:0000313" key="10">
    <source>
        <dbReference type="EMBL" id="OBS10487.1"/>
    </source>
</evidence>
<feature type="domain" description="PAS" evidence="7">
    <location>
        <begin position="164"/>
        <end position="221"/>
    </location>
</feature>
<dbReference type="InterPro" id="IPR013767">
    <property type="entry name" value="PAS_fold"/>
</dbReference>
<dbReference type="FunFam" id="3.20.20.450:FF:000001">
    <property type="entry name" value="Cyclic di-GMP phosphodiesterase yahA"/>
    <property type="match status" value="1"/>
</dbReference>
<keyword evidence="5" id="KW-0597">Phosphoprotein</keyword>
<dbReference type="InterPro" id="IPR029787">
    <property type="entry name" value="Nucleotide_cyclase"/>
</dbReference>
<dbReference type="SMART" id="SM00052">
    <property type="entry name" value="EAL"/>
    <property type="match status" value="1"/>
</dbReference>
<dbReference type="CDD" id="cd01948">
    <property type="entry name" value="EAL"/>
    <property type="match status" value="1"/>
</dbReference>
<evidence type="ECO:0000256" key="5">
    <source>
        <dbReference type="PROSITE-ProRule" id="PRU00169"/>
    </source>
</evidence>
<feature type="domain" description="Response regulatory" evidence="6">
    <location>
        <begin position="31"/>
        <end position="145"/>
    </location>
</feature>
<comment type="cofactor">
    <cofactor evidence="1">
        <name>Mg(2+)</name>
        <dbReference type="ChEBI" id="CHEBI:18420"/>
    </cofactor>
</comment>
<accession>A0A1A6C7F0</accession>
<dbReference type="SUPFAM" id="SSF52172">
    <property type="entry name" value="CheY-like"/>
    <property type="match status" value="1"/>
</dbReference>
<evidence type="ECO:0000259" key="9">
    <source>
        <dbReference type="PROSITE" id="PS50887"/>
    </source>
</evidence>
<dbReference type="Pfam" id="PF00563">
    <property type="entry name" value="EAL"/>
    <property type="match status" value="1"/>
</dbReference>
<dbReference type="SUPFAM" id="SSF141868">
    <property type="entry name" value="EAL domain-like"/>
    <property type="match status" value="1"/>
</dbReference>